<reference evidence="4" key="1">
    <citation type="submission" date="2021-09" db="EMBL/GenBank/DDBJ databases">
        <title>The genome of Mauremys mutica provides insights into the evolution of semi-aquatic lifestyle.</title>
        <authorList>
            <person name="Gong S."/>
            <person name="Gao Y."/>
        </authorList>
    </citation>
    <scope>NUCLEOTIDE SEQUENCE</scope>
    <source>
        <strain evidence="4">MM-2020</strain>
        <tissue evidence="4">Muscle</tissue>
    </source>
</reference>
<dbReference type="GO" id="GO:0043124">
    <property type="term" value="P:negative regulation of canonical NF-kappaB signal transduction"/>
    <property type="evidence" value="ECO:0007669"/>
    <property type="project" value="InterPro"/>
</dbReference>
<comment type="caution">
    <text evidence="4">The sequence shown here is derived from an EMBL/GenBank/DDBJ whole genome shotgun (WGS) entry which is preliminary data.</text>
</comment>
<accession>A0A9D3XA85</accession>
<keyword evidence="2" id="KW-0175">Coiled coil</keyword>
<sequence>MEEAFFQLYQEFTQLQDLCAKQAELLQKLIVKKEPMTDMPISMPIQCTDDGGLAQSERLIFKQQLPKVPSSILSNPTVPTWPNSAVLRDQPRDAHTVSRVDIKYPPSAANASLLSSAKGKADFAIALSSQNHHKPHMGKKVACDTLLKNYTTFPALRADKEKSTASPIPPELATLNPEDVGSFPSFLDLYEAPEDLQTESISLQAAEIKVPIEIRGPTQTSWTPGWVVEDSPLGHSGDFELQGYSAYTDL</sequence>
<dbReference type="InterPro" id="IPR039669">
    <property type="entry name" value="TANK"/>
</dbReference>
<dbReference type="AlphaFoldDB" id="A0A9D3XA85"/>
<proteinExistence type="predicted"/>
<evidence type="ECO:0000313" key="5">
    <source>
        <dbReference type="Proteomes" id="UP000827986"/>
    </source>
</evidence>
<protein>
    <recommendedName>
        <fullName evidence="3">Tbk1/Ikki binding domain-containing protein</fullName>
    </recommendedName>
</protein>
<evidence type="ECO:0000313" key="4">
    <source>
        <dbReference type="EMBL" id="KAH1176016.1"/>
    </source>
</evidence>
<name>A0A9D3XA85_9SAUR</name>
<dbReference type="Pfam" id="PF12845">
    <property type="entry name" value="TBD"/>
    <property type="match status" value="1"/>
</dbReference>
<keyword evidence="5" id="KW-1185">Reference proteome</keyword>
<dbReference type="EMBL" id="JAHDVG010000475">
    <property type="protein sequence ID" value="KAH1176016.1"/>
    <property type="molecule type" value="Genomic_DNA"/>
</dbReference>
<dbReference type="InterPro" id="IPR024581">
    <property type="entry name" value="TBD"/>
</dbReference>
<dbReference type="PANTHER" id="PTHR15249:SF0">
    <property type="entry name" value="TRAF FAMILY MEMBER-ASSOCIATED NF-KAPPA-B ACTIVATOR"/>
    <property type="match status" value="1"/>
</dbReference>
<evidence type="ECO:0000259" key="3">
    <source>
        <dbReference type="Pfam" id="PF12845"/>
    </source>
</evidence>
<keyword evidence="1" id="KW-0597">Phosphoprotein</keyword>
<evidence type="ECO:0000256" key="2">
    <source>
        <dbReference type="ARBA" id="ARBA00023054"/>
    </source>
</evidence>
<dbReference type="Proteomes" id="UP000827986">
    <property type="component" value="Unassembled WGS sequence"/>
</dbReference>
<dbReference type="PANTHER" id="PTHR15249">
    <property type="entry name" value="TRAF FAMILY MEMBER-ASSOCIATED NF-KAPPA-B ACTIVATOR"/>
    <property type="match status" value="1"/>
</dbReference>
<gene>
    <name evidence="4" type="ORF">KIL84_020750</name>
</gene>
<feature type="domain" description="Tbk1/Ikki binding" evidence="3">
    <location>
        <begin position="1"/>
        <end position="50"/>
    </location>
</feature>
<evidence type="ECO:0000256" key="1">
    <source>
        <dbReference type="ARBA" id="ARBA00022553"/>
    </source>
</evidence>
<organism evidence="4 5">
    <name type="scientific">Mauremys mutica</name>
    <name type="common">yellowpond turtle</name>
    <dbReference type="NCBI Taxonomy" id="74926"/>
    <lineage>
        <taxon>Eukaryota</taxon>
        <taxon>Metazoa</taxon>
        <taxon>Chordata</taxon>
        <taxon>Craniata</taxon>
        <taxon>Vertebrata</taxon>
        <taxon>Euteleostomi</taxon>
        <taxon>Archelosauria</taxon>
        <taxon>Testudinata</taxon>
        <taxon>Testudines</taxon>
        <taxon>Cryptodira</taxon>
        <taxon>Durocryptodira</taxon>
        <taxon>Testudinoidea</taxon>
        <taxon>Geoemydidae</taxon>
        <taxon>Geoemydinae</taxon>
        <taxon>Mauremys</taxon>
    </lineage>
</organism>